<sequence>MTSHVLKREIVDVGDDILAAGPPVVPTLTTPYSLRLVDPDSADPDTIATWMSLPHLVESWEQPWTREEWRADSAARLAGDYSRPCILGVDVSELDGFDATPAGGDLTAAGSTAIIEVAYVELYRAARDENARVYDAAPCDMGFHIATGPTEFLDRGVISAAMAQLADAIFAADERCDTIIVDPDHRNTRMRRALQKRGFTELGEFDVRPGRRIALHTMRRS</sequence>
<proteinExistence type="predicted"/>
<feature type="domain" description="Acyltransferase MbtK/IucB-like conserved" evidence="5">
    <location>
        <begin position="35"/>
        <end position="83"/>
    </location>
</feature>
<protein>
    <recommendedName>
        <fullName evidence="3">Lysine N-acyltransferase MbtK</fullName>
    </recommendedName>
    <alternativeName>
        <fullName evidence="4">Mycobactin synthase protein K</fullName>
    </alternativeName>
</protein>
<dbReference type="SUPFAM" id="SSF55729">
    <property type="entry name" value="Acyl-CoA N-acyltransferases (Nat)"/>
    <property type="match status" value="1"/>
</dbReference>
<dbReference type="RefSeq" id="WP_301572430.1">
    <property type="nucleotide sequence ID" value="NZ_JAPWIE010000004.1"/>
</dbReference>
<name>A0ABT4MX64_GORRU</name>
<gene>
    <name evidence="6" type="ORF">O4213_16460</name>
</gene>
<comment type="pathway">
    <text evidence="2">Siderophore biosynthesis; mycobactin biosynthesis.</text>
</comment>
<dbReference type="InterPro" id="IPR016181">
    <property type="entry name" value="Acyl_CoA_acyltransferase"/>
</dbReference>
<evidence type="ECO:0000256" key="3">
    <source>
        <dbReference type="ARBA" id="ARBA00020586"/>
    </source>
</evidence>
<evidence type="ECO:0000313" key="7">
    <source>
        <dbReference type="Proteomes" id="UP001067235"/>
    </source>
</evidence>
<dbReference type="Gene3D" id="3.40.630.30">
    <property type="match status" value="1"/>
</dbReference>
<dbReference type="PANTHER" id="PTHR31438:SF1">
    <property type="entry name" value="LYSINE N-ACYLTRANSFERASE C17G9.06C-RELATED"/>
    <property type="match status" value="1"/>
</dbReference>
<dbReference type="PANTHER" id="PTHR31438">
    <property type="entry name" value="LYSINE N-ACYLTRANSFERASE C17G9.06C-RELATED"/>
    <property type="match status" value="1"/>
</dbReference>
<dbReference type="InterPro" id="IPR019432">
    <property type="entry name" value="Acyltransferase_MbtK/IucB-like"/>
</dbReference>
<evidence type="ECO:0000256" key="4">
    <source>
        <dbReference type="ARBA" id="ARBA00031122"/>
    </source>
</evidence>
<accession>A0ABT4MX64</accession>
<dbReference type="EMBL" id="JAPWIE010000004">
    <property type="protein sequence ID" value="MCZ4551586.1"/>
    <property type="molecule type" value="Genomic_DNA"/>
</dbReference>
<dbReference type="SMART" id="SM01006">
    <property type="entry name" value="AlcB"/>
    <property type="match status" value="1"/>
</dbReference>
<comment type="function">
    <text evidence="1">Acyltransferase required for the direct transfer of medium- to long-chain fatty acyl moieties from a carrier protein (MbtL) on to the epsilon-amino group of lysine residue in the mycobactin core.</text>
</comment>
<evidence type="ECO:0000259" key="5">
    <source>
        <dbReference type="SMART" id="SM01006"/>
    </source>
</evidence>
<dbReference type="Proteomes" id="UP001067235">
    <property type="component" value="Unassembled WGS sequence"/>
</dbReference>
<reference evidence="6" key="1">
    <citation type="submission" date="2022-12" db="EMBL/GenBank/DDBJ databases">
        <authorList>
            <person name="Krivoruchko A.V."/>
            <person name="Elkin A."/>
        </authorList>
    </citation>
    <scope>NUCLEOTIDE SEQUENCE</scope>
    <source>
        <strain evidence="6">IEGM 1388</strain>
    </source>
</reference>
<evidence type="ECO:0000313" key="6">
    <source>
        <dbReference type="EMBL" id="MCZ4551586.1"/>
    </source>
</evidence>
<evidence type="ECO:0000256" key="1">
    <source>
        <dbReference type="ARBA" id="ARBA00003818"/>
    </source>
</evidence>
<organism evidence="6 7">
    <name type="scientific">Gordonia rubripertincta</name>
    <name type="common">Rhodococcus corallinus</name>
    <dbReference type="NCBI Taxonomy" id="36822"/>
    <lineage>
        <taxon>Bacteria</taxon>
        <taxon>Bacillati</taxon>
        <taxon>Actinomycetota</taxon>
        <taxon>Actinomycetes</taxon>
        <taxon>Mycobacteriales</taxon>
        <taxon>Gordoniaceae</taxon>
        <taxon>Gordonia</taxon>
    </lineage>
</organism>
<evidence type="ECO:0000256" key="2">
    <source>
        <dbReference type="ARBA" id="ARBA00005102"/>
    </source>
</evidence>
<comment type="caution">
    <text evidence="6">The sequence shown here is derived from an EMBL/GenBank/DDBJ whole genome shotgun (WGS) entry which is preliminary data.</text>
</comment>
<dbReference type="Pfam" id="PF13523">
    <property type="entry name" value="Acetyltransf_8"/>
    <property type="match status" value="1"/>
</dbReference>
<keyword evidence="7" id="KW-1185">Reference proteome</keyword>